<dbReference type="InterPro" id="IPR003773">
    <property type="entry name" value="Menaquinone_biosynth"/>
</dbReference>
<comment type="similarity">
    <text evidence="4">Belongs to the MqnA/MqnD family. MqnD subfamily.</text>
</comment>
<evidence type="ECO:0000256" key="3">
    <source>
        <dbReference type="ARBA" id="ARBA00023239"/>
    </source>
</evidence>
<dbReference type="Pfam" id="PF02621">
    <property type="entry name" value="VitK2_biosynth"/>
    <property type="match status" value="1"/>
</dbReference>
<comment type="catalytic activity">
    <reaction evidence="4">
        <text>cyclic dehypoxanthinylfutalosinate = 1,4-dihydroxy-6-naphthoate + dihydroxyacetone</text>
        <dbReference type="Rhea" id="RHEA:33087"/>
        <dbReference type="ChEBI" id="CHEBI:16016"/>
        <dbReference type="ChEBI" id="CHEBI:64254"/>
        <dbReference type="ChEBI" id="CHEBI:64270"/>
        <dbReference type="EC" id="4.1.99.29"/>
    </reaction>
</comment>
<accession>L0DMZ9</accession>
<keyword evidence="7" id="KW-1185">Reference proteome</keyword>
<evidence type="ECO:0000256" key="5">
    <source>
        <dbReference type="SAM" id="MobiDB-lite"/>
    </source>
</evidence>
<feature type="binding site" evidence="4">
    <location>
        <begin position="173"/>
        <end position="174"/>
    </location>
    <ligand>
        <name>substrate</name>
    </ligand>
</feature>
<dbReference type="SUPFAM" id="SSF53850">
    <property type="entry name" value="Periplasmic binding protein-like II"/>
    <property type="match status" value="1"/>
</dbReference>
<dbReference type="STRING" id="886293.Sinac_6552"/>
<dbReference type="InterPro" id="IPR030869">
    <property type="entry name" value="MqnD"/>
</dbReference>
<dbReference type="EC" id="4.1.99.29" evidence="4"/>
<gene>
    <name evidence="4" type="primary">mqnD</name>
    <name evidence="6" type="ordered locus">Sinac_6552</name>
</gene>
<feature type="region of interest" description="Disordered" evidence="5">
    <location>
        <begin position="36"/>
        <end position="57"/>
    </location>
</feature>
<dbReference type="Gene3D" id="3.40.190.10">
    <property type="entry name" value="Periplasmic binding protein-like II"/>
    <property type="match status" value="2"/>
</dbReference>
<dbReference type="PANTHER" id="PTHR37167:SF1">
    <property type="entry name" value="1,4-DIHYDROXY-6-NAPHTOATE SYNTHASE"/>
    <property type="match status" value="1"/>
</dbReference>
<organism evidence="6 7">
    <name type="scientific">Singulisphaera acidiphila (strain ATCC BAA-1392 / DSM 18658 / VKM B-2454 / MOB10)</name>
    <dbReference type="NCBI Taxonomy" id="886293"/>
    <lineage>
        <taxon>Bacteria</taxon>
        <taxon>Pseudomonadati</taxon>
        <taxon>Planctomycetota</taxon>
        <taxon>Planctomycetia</taxon>
        <taxon>Isosphaerales</taxon>
        <taxon>Isosphaeraceae</taxon>
        <taxon>Singulisphaera</taxon>
    </lineage>
</organism>
<dbReference type="PANTHER" id="PTHR37167">
    <property type="entry name" value="1,4-DIHYDROXY-6-NAPHTOATE SYNTHASE"/>
    <property type="match status" value="1"/>
</dbReference>
<feature type="compositionally biased region" description="Polar residues" evidence="5">
    <location>
        <begin position="46"/>
        <end position="57"/>
    </location>
</feature>
<keyword evidence="2 4" id="KW-0474">Menaquinone biosynthesis</keyword>
<reference evidence="6 7" key="1">
    <citation type="submission" date="2012-02" db="EMBL/GenBank/DDBJ databases">
        <title>Complete sequence of chromosome of Singulisphaera acidiphila DSM 18658.</title>
        <authorList>
            <consortium name="US DOE Joint Genome Institute (JGI-PGF)"/>
            <person name="Lucas S."/>
            <person name="Copeland A."/>
            <person name="Lapidus A."/>
            <person name="Glavina del Rio T."/>
            <person name="Dalin E."/>
            <person name="Tice H."/>
            <person name="Bruce D."/>
            <person name="Goodwin L."/>
            <person name="Pitluck S."/>
            <person name="Peters L."/>
            <person name="Ovchinnikova G."/>
            <person name="Chertkov O."/>
            <person name="Kyrpides N."/>
            <person name="Mavromatis K."/>
            <person name="Ivanova N."/>
            <person name="Brettin T."/>
            <person name="Detter J.C."/>
            <person name="Han C."/>
            <person name="Larimer F."/>
            <person name="Land M."/>
            <person name="Hauser L."/>
            <person name="Markowitz V."/>
            <person name="Cheng J.-F."/>
            <person name="Hugenholtz P."/>
            <person name="Woyke T."/>
            <person name="Wu D."/>
            <person name="Tindall B."/>
            <person name="Pomrenke H."/>
            <person name="Brambilla E."/>
            <person name="Klenk H.-P."/>
            <person name="Eisen J.A."/>
        </authorList>
    </citation>
    <scope>NUCLEOTIDE SEQUENCE [LARGE SCALE GENOMIC DNA]</scope>
    <source>
        <strain evidence="7">ATCC BAA-1392 / DSM 18658 / VKM B-2454 / MOB10</strain>
    </source>
</reference>
<comment type="pathway">
    <text evidence="1 4">Quinol/quinone metabolism; menaquinone biosynthesis.</text>
</comment>
<dbReference type="Proteomes" id="UP000010798">
    <property type="component" value="Chromosome"/>
</dbReference>
<dbReference type="GO" id="GO:0016830">
    <property type="term" value="F:carbon-carbon lyase activity"/>
    <property type="evidence" value="ECO:0007669"/>
    <property type="project" value="UniProtKB-UniRule"/>
</dbReference>
<evidence type="ECO:0000313" key="7">
    <source>
        <dbReference type="Proteomes" id="UP000010798"/>
    </source>
</evidence>
<proteinExistence type="inferred from homology"/>
<comment type="caution">
    <text evidence="4">Lacks conserved residue(s) required for the propagation of feature annotation.</text>
</comment>
<dbReference type="HAMAP" id="MF_00996">
    <property type="entry name" value="MqnD"/>
    <property type="match status" value="1"/>
</dbReference>
<feature type="active site" description="Proton acceptor" evidence="4">
    <location>
        <position position="212"/>
    </location>
</feature>
<dbReference type="UniPathway" id="UPA00079"/>
<dbReference type="AlphaFoldDB" id="L0DMZ9"/>
<dbReference type="KEGG" id="saci:Sinac_6552"/>
<protein>
    <recommendedName>
        <fullName evidence="4">1,4-dihydroxy-6-naphtoate synthase</fullName>
        <ecNumber evidence="4">4.1.99.29</ecNumber>
    </recommendedName>
    <alternativeName>
        <fullName evidence="4">Menaquinone biosynthetic enzyme MqnD</fullName>
    </alternativeName>
</protein>
<dbReference type="HOGENOM" id="CLU_070326_0_0_0"/>
<dbReference type="eggNOG" id="COG2107">
    <property type="taxonomic scope" value="Bacteria"/>
</dbReference>
<evidence type="ECO:0000256" key="4">
    <source>
        <dbReference type="HAMAP-Rule" id="MF_00996"/>
    </source>
</evidence>
<evidence type="ECO:0000256" key="1">
    <source>
        <dbReference type="ARBA" id="ARBA00004863"/>
    </source>
</evidence>
<name>L0DMZ9_SINAD</name>
<evidence type="ECO:0000313" key="6">
    <source>
        <dbReference type="EMBL" id="AGA30627.1"/>
    </source>
</evidence>
<keyword evidence="3 4" id="KW-0456">Lyase</keyword>
<comment type="function">
    <text evidence="4">Catalyzes the conversion of cyclic dehypoxanthine futalosine (cyclic DHFL) into 1,4-dihydroxy-6-naphthoate, a step in the biosynthesis of menaquinone (MK, vitamin K2).</text>
</comment>
<dbReference type="CDD" id="cd13636">
    <property type="entry name" value="PBP2_Af1704"/>
    <property type="match status" value="1"/>
</dbReference>
<sequence length="340" mass="37477">MPLLWGSAFPFFCFFFFQTPGDSPAGVLGFPGRPRRRFPKPDPGRSANSTQKGKQPQLMNLDAGRTIRVGHSPDSDDAFMFYALTQDKLDTEGLHFVHQLEDIETLNRRALNGELEVSAVSIHAFAHLADRYALLASGSSMGDRYGPTVITREPATLDDLRTKTIAIPGRLTTAYLTLQLLLGKDVAVTVMPFDQILPAVAEGRVDAGLIIHEGQLYYGDRGLHKVVDLGQWWFEETGLPLPLGGNVVRKDLGDELVATIARLLRESIVYALEHRPEALEYALRYARDLDPALADRFVGMYVNDWTVDYGPKGREAVRTLLARAADAGLIPGGLDVQFVG</sequence>
<dbReference type="EMBL" id="CP003364">
    <property type="protein sequence ID" value="AGA30627.1"/>
    <property type="molecule type" value="Genomic_DNA"/>
</dbReference>
<dbReference type="GO" id="GO:0009234">
    <property type="term" value="P:menaquinone biosynthetic process"/>
    <property type="evidence" value="ECO:0007669"/>
    <property type="project" value="UniProtKB-UniRule"/>
</dbReference>
<evidence type="ECO:0000256" key="2">
    <source>
        <dbReference type="ARBA" id="ARBA00022428"/>
    </source>
</evidence>